<dbReference type="RefSeq" id="WP_338103184.1">
    <property type="nucleotide sequence ID" value="NZ_CP131060.1"/>
</dbReference>
<dbReference type="AlphaFoldDB" id="A0AA96V520"/>
<dbReference type="EMBL" id="CP131060">
    <property type="protein sequence ID" value="WNY25143.1"/>
    <property type="molecule type" value="Genomic_DNA"/>
</dbReference>
<sequence length="46" mass="5239">MASKKFMHDMIIAMKAGAPKDKAYQVAKDEATSRRNWAIKNKNSKK</sequence>
<feature type="region of interest" description="Disordered" evidence="1">
    <location>
        <begin position="27"/>
        <end position="46"/>
    </location>
</feature>
<keyword evidence="3" id="KW-1185">Reference proteome</keyword>
<protein>
    <submittedName>
        <fullName evidence="2">Uncharacterized protein</fullName>
    </submittedName>
</protein>
<proteinExistence type="predicted"/>
<organism evidence="2 3">
    <name type="scientific">Methanolapillus millepedarum</name>
    <dbReference type="NCBI Taxonomy" id="3028296"/>
    <lineage>
        <taxon>Archaea</taxon>
        <taxon>Methanobacteriati</taxon>
        <taxon>Methanobacteriota</taxon>
        <taxon>Stenosarchaea group</taxon>
        <taxon>Methanomicrobia</taxon>
        <taxon>Methanosarcinales</taxon>
        <taxon>Methanosarcinaceae</taxon>
        <taxon>Methanolapillus</taxon>
    </lineage>
</organism>
<dbReference type="Proteomes" id="UP001303587">
    <property type="component" value="Chromosome"/>
</dbReference>
<evidence type="ECO:0000313" key="3">
    <source>
        <dbReference type="Proteomes" id="UP001303587"/>
    </source>
</evidence>
<dbReference type="GeneID" id="89229801"/>
<evidence type="ECO:0000256" key="1">
    <source>
        <dbReference type="SAM" id="MobiDB-lite"/>
    </source>
</evidence>
<reference evidence="2 3" key="1">
    <citation type="submission" date="2023-07" db="EMBL/GenBank/DDBJ databases">
        <title>Closed genoem sequence of Methanosarcinaceae archaeon Ac7.</title>
        <authorList>
            <person name="Poehlein A."/>
            <person name="Protasov E."/>
            <person name="Platt K."/>
            <person name="Reeh H."/>
            <person name="Daniel R."/>
            <person name="Brune A."/>
        </authorList>
    </citation>
    <scope>NUCLEOTIDE SEQUENCE [LARGE SCALE GENOMIC DNA]</scope>
    <source>
        <strain evidence="2 3">Ac7</strain>
    </source>
</reference>
<name>A0AA96V520_9EURY</name>
<gene>
    <name evidence="2" type="ORF">MsAc7_06850</name>
</gene>
<evidence type="ECO:0000313" key="2">
    <source>
        <dbReference type="EMBL" id="WNY25143.1"/>
    </source>
</evidence>
<accession>A0AA96V520</accession>